<comment type="caution">
    <text evidence="8">The sequence shown here is derived from an EMBL/GenBank/DDBJ whole genome shotgun (WGS) entry which is preliminary data.</text>
</comment>
<dbReference type="HAMAP" id="MF_03056">
    <property type="entry name" value="TRM82"/>
    <property type="match status" value="1"/>
</dbReference>
<comment type="function">
    <text evidence="6">Required for the formation of N(7)-methylguanine at position 46 (m7G46) in tRNA. In the complex, it is required to stabilize and induce conformational changes of the catalytic subunit.</text>
</comment>
<dbReference type="GO" id="GO:0106004">
    <property type="term" value="P:tRNA (guanine-N7)-methylation"/>
    <property type="evidence" value="ECO:0007669"/>
    <property type="project" value="UniProtKB-UniRule"/>
</dbReference>
<dbReference type="GO" id="GO:0005829">
    <property type="term" value="C:cytosol"/>
    <property type="evidence" value="ECO:0007669"/>
    <property type="project" value="TreeGrafter"/>
</dbReference>
<comment type="subcellular location">
    <subcellularLocation>
        <location evidence="1 6">Nucleus</location>
    </subcellularLocation>
</comment>
<evidence type="ECO:0000256" key="1">
    <source>
        <dbReference type="ARBA" id="ARBA00004123"/>
    </source>
</evidence>
<feature type="compositionally biased region" description="Basic and acidic residues" evidence="7">
    <location>
        <begin position="53"/>
        <end position="63"/>
    </location>
</feature>
<protein>
    <recommendedName>
        <fullName evidence="10">Transfer RNA methyltransferase 82</fullName>
    </recommendedName>
</protein>
<dbReference type="Proteomes" id="UP000701801">
    <property type="component" value="Unassembled WGS sequence"/>
</dbReference>
<dbReference type="GO" id="GO:0005634">
    <property type="term" value="C:nucleus"/>
    <property type="evidence" value="ECO:0007669"/>
    <property type="project" value="UniProtKB-SubCell"/>
</dbReference>
<feature type="region of interest" description="Disordered" evidence="7">
    <location>
        <begin position="37"/>
        <end position="129"/>
    </location>
</feature>
<keyword evidence="4 6" id="KW-0677">Repeat</keyword>
<evidence type="ECO:0000256" key="4">
    <source>
        <dbReference type="ARBA" id="ARBA00022737"/>
    </source>
</evidence>
<feature type="compositionally biased region" description="Polar residues" evidence="7">
    <location>
        <begin position="219"/>
        <end position="231"/>
    </location>
</feature>
<sequence>MPYQCLEKCGEYLVAARDSNIDLFHLSNGEYISTWSCPLPQVPSKGKTNGGEITKKQEIKEAPLEGEVDASAPPAKRRKVDTEDEKKSEEKVEEKSEPKVEPKVNDNGGKKQQKKQRPNHRTDSIANAQEPPSVIALAVAKNAQHVVAITGEDKCIRVFEIVVKEGNPILNHLSQRVMPKRPSAVAISSDSATIISADKFGDVYSLPLIPSAIPKPQATPEQTSRESSSLPERTFKPAANELTIHSQRNRKALENQKRQTNTAPEKTEPDFEHTLLLGHVSLLTELKLATSDGRDYIITADRDEHIRVNRGIPYTHIIEGFCFGHKDFISRLCIPESRPELLISGGGESDVLVFDWVKGSLLSQVEPLLHINDALKDFDLKERKTTVSGIYHTRQSSKDIIIFTYEAIPALFVFATSEENKLTHAQTLPLIGNPLSLVFFPSTETDTASSVIVSIDYINKPGTTAEPREKDDQFINPLQHLILSDGVLTLGDELPSRSEAPKDEKHNISKLKNLLYGLENLRKRAGEERGDGGDGDDA</sequence>
<dbReference type="GO" id="GO:0043527">
    <property type="term" value="C:tRNA methyltransferase complex"/>
    <property type="evidence" value="ECO:0007669"/>
    <property type="project" value="TreeGrafter"/>
</dbReference>
<dbReference type="InterPro" id="IPR036322">
    <property type="entry name" value="WD40_repeat_dom_sf"/>
</dbReference>
<evidence type="ECO:0008006" key="10">
    <source>
        <dbReference type="Google" id="ProtNLM"/>
    </source>
</evidence>
<dbReference type="Gene3D" id="2.130.10.10">
    <property type="entry name" value="YVTN repeat-like/Quinoprotein amine dehydrogenase"/>
    <property type="match status" value="1"/>
</dbReference>
<evidence type="ECO:0000256" key="2">
    <source>
        <dbReference type="ARBA" id="ARBA00022574"/>
    </source>
</evidence>
<dbReference type="PANTHER" id="PTHR16288">
    <property type="entry name" value="WD40 REPEAT PROTEIN 4"/>
    <property type="match status" value="1"/>
</dbReference>
<name>A0A9N9LSE0_9HELO</name>
<comment type="pathway">
    <text evidence="6">tRNA modification; N(7)-methylguanine-tRNA biosynthesis.</text>
</comment>
<keyword evidence="9" id="KW-1185">Reference proteome</keyword>
<dbReference type="SUPFAM" id="SSF50978">
    <property type="entry name" value="WD40 repeat-like"/>
    <property type="match status" value="1"/>
</dbReference>
<keyword evidence="5 6" id="KW-0539">Nucleus</keyword>
<comment type="similarity">
    <text evidence="6">Belongs to the WD repeat TRM82 family.</text>
</comment>
<keyword evidence="2 6" id="KW-0853">WD repeat</keyword>
<dbReference type="InterPro" id="IPR015943">
    <property type="entry name" value="WD40/YVTN_repeat-like_dom_sf"/>
</dbReference>
<evidence type="ECO:0000256" key="5">
    <source>
        <dbReference type="ARBA" id="ARBA00023242"/>
    </source>
</evidence>
<dbReference type="AlphaFoldDB" id="A0A9N9LSE0"/>
<dbReference type="InterPro" id="IPR028884">
    <property type="entry name" value="Trm82"/>
</dbReference>
<feature type="region of interest" description="Disordered" evidence="7">
    <location>
        <begin position="212"/>
        <end position="267"/>
    </location>
</feature>
<gene>
    <name evidence="8" type="ORF">HYALB_00010812</name>
</gene>
<evidence type="ECO:0000313" key="9">
    <source>
        <dbReference type="Proteomes" id="UP000701801"/>
    </source>
</evidence>
<organism evidence="8 9">
    <name type="scientific">Hymenoscyphus albidus</name>
    <dbReference type="NCBI Taxonomy" id="595503"/>
    <lineage>
        <taxon>Eukaryota</taxon>
        <taxon>Fungi</taxon>
        <taxon>Dikarya</taxon>
        <taxon>Ascomycota</taxon>
        <taxon>Pezizomycotina</taxon>
        <taxon>Leotiomycetes</taxon>
        <taxon>Helotiales</taxon>
        <taxon>Helotiaceae</taxon>
        <taxon>Hymenoscyphus</taxon>
    </lineage>
</organism>
<feature type="compositionally biased region" description="Basic and acidic residues" evidence="7">
    <location>
        <begin position="80"/>
        <end position="104"/>
    </location>
</feature>
<evidence type="ECO:0000256" key="3">
    <source>
        <dbReference type="ARBA" id="ARBA00022694"/>
    </source>
</evidence>
<accession>A0A9N9LSE0</accession>
<proteinExistence type="inferred from homology"/>
<evidence type="ECO:0000256" key="7">
    <source>
        <dbReference type="SAM" id="MobiDB-lite"/>
    </source>
</evidence>
<dbReference type="OrthoDB" id="339900at2759"/>
<reference evidence="8" key="1">
    <citation type="submission" date="2021-07" db="EMBL/GenBank/DDBJ databases">
        <authorList>
            <person name="Durling M."/>
        </authorList>
    </citation>
    <scope>NUCLEOTIDE SEQUENCE</scope>
</reference>
<keyword evidence="3 6" id="KW-0819">tRNA processing</keyword>
<evidence type="ECO:0000313" key="8">
    <source>
        <dbReference type="EMBL" id="CAG8976686.1"/>
    </source>
</evidence>
<dbReference type="EMBL" id="CAJVRM010000186">
    <property type="protein sequence ID" value="CAG8976686.1"/>
    <property type="molecule type" value="Genomic_DNA"/>
</dbReference>
<evidence type="ECO:0000256" key="6">
    <source>
        <dbReference type="HAMAP-Rule" id="MF_03056"/>
    </source>
</evidence>
<dbReference type="PANTHER" id="PTHR16288:SF0">
    <property type="entry name" value="TRNA (GUANINE-N(7)-)-METHYLTRANSFERASE NON-CATALYTIC SUBUNIT WDR4"/>
    <property type="match status" value="1"/>
</dbReference>